<dbReference type="AlphaFoldDB" id="A0AAV9AST3"/>
<dbReference type="PANTHER" id="PTHR13091">
    <property type="entry name" value="AMPLIFIED IN BREAST CANCER 2-RELATED"/>
    <property type="match status" value="1"/>
</dbReference>
<feature type="compositionally biased region" description="Low complexity" evidence="4">
    <location>
        <begin position="288"/>
        <end position="306"/>
    </location>
</feature>
<name>A0AAV9AST3_ACOGR</name>
<keyword evidence="6" id="KW-1185">Reference proteome</keyword>
<comment type="caution">
    <text evidence="5">The sequence shown here is derived from an EMBL/GenBank/DDBJ whole genome shotgun (WGS) entry which is preliminary data.</text>
</comment>
<feature type="region of interest" description="Disordered" evidence="4">
    <location>
        <begin position="279"/>
        <end position="324"/>
    </location>
</feature>
<gene>
    <name evidence="5" type="ORF">QJS04_geneDACA000170</name>
</gene>
<proteinExistence type="inferred from homology"/>
<feature type="region of interest" description="Disordered" evidence="4">
    <location>
        <begin position="1"/>
        <end position="50"/>
    </location>
</feature>
<dbReference type="EMBL" id="JAUJYN010000007">
    <property type="protein sequence ID" value="KAK1267316.1"/>
    <property type="molecule type" value="Genomic_DNA"/>
</dbReference>
<dbReference type="Proteomes" id="UP001179952">
    <property type="component" value="Unassembled WGS sequence"/>
</dbReference>
<keyword evidence="2" id="KW-0866">Nonsense-mediated mRNA decay</keyword>
<dbReference type="GO" id="GO:0000184">
    <property type="term" value="P:nuclear-transcribed mRNA catabolic process, nonsense-mediated decay"/>
    <property type="evidence" value="ECO:0007669"/>
    <property type="project" value="UniProtKB-KW"/>
</dbReference>
<evidence type="ECO:0000256" key="2">
    <source>
        <dbReference type="ARBA" id="ARBA00023161"/>
    </source>
</evidence>
<dbReference type="PANTHER" id="PTHR13091:SF0">
    <property type="entry name" value="NONSENSE-MEDIATED MRNA DECAY FACTOR SMG8"/>
    <property type="match status" value="1"/>
</dbReference>
<accession>A0AAV9AST3</accession>
<protein>
    <recommendedName>
        <fullName evidence="3">Nonsense-mediated mRNA decay factor SMG8</fullName>
    </recommendedName>
</protein>
<evidence type="ECO:0000256" key="3">
    <source>
        <dbReference type="ARBA" id="ARBA00029509"/>
    </source>
</evidence>
<evidence type="ECO:0000313" key="6">
    <source>
        <dbReference type="Proteomes" id="UP001179952"/>
    </source>
</evidence>
<evidence type="ECO:0000256" key="1">
    <source>
        <dbReference type="ARBA" id="ARBA00006443"/>
    </source>
</evidence>
<reference evidence="5" key="2">
    <citation type="submission" date="2023-06" db="EMBL/GenBank/DDBJ databases">
        <authorList>
            <person name="Ma L."/>
            <person name="Liu K.-W."/>
            <person name="Li Z."/>
            <person name="Hsiao Y.-Y."/>
            <person name="Qi Y."/>
            <person name="Fu T."/>
            <person name="Tang G."/>
            <person name="Zhang D."/>
            <person name="Sun W.-H."/>
            <person name="Liu D.-K."/>
            <person name="Li Y."/>
            <person name="Chen G.-Z."/>
            <person name="Liu X.-D."/>
            <person name="Liao X.-Y."/>
            <person name="Jiang Y.-T."/>
            <person name="Yu X."/>
            <person name="Hao Y."/>
            <person name="Huang J."/>
            <person name="Zhao X.-W."/>
            <person name="Ke S."/>
            <person name="Chen Y.-Y."/>
            <person name="Wu W.-L."/>
            <person name="Hsu J.-L."/>
            <person name="Lin Y.-F."/>
            <person name="Huang M.-D."/>
            <person name="Li C.-Y."/>
            <person name="Huang L."/>
            <person name="Wang Z.-W."/>
            <person name="Zhao X."/>
            <person name="Zhong W.-Y."/>
            <person name="Peng D.-H."/>
            <person name="Ahmad S."/>
            <person name="Lan S."/>
            <person name="Zhang J.-S."/>
            <person name="Tsai W.-C."/>
            <person name="Van De Peer Y."/>
            <person name="Liu Z.-J."/>
        </authorList>
    </citation>
    <scope>NUCLEOTIDE SEQUENCE</scope>
    <source>
        <strain evidence="5">SCP</strain>
        <tissue evidence="5">Leaves</tissue>
    </source>
</reference>
<organism evidence="5 6">
    <name type="scientific">Acorus gramineus</name>
    <name type="common">Dwarf sweet flag</name>
    <dbReference type="NCBI Taxonomy" id="55184"/>
    <lineage>
        <taxon>Eukaryota</taxon>
        <taxon>Viridiplantae</taxon>
        <taxon>Streptophyta</taxon>
        <taxon>Embryophyta</taxon>
        <taxon>Tracheophyta</taxon>
        <taxon>Spermatophyta</taxon>
        <taxon>Magnoliopsida</taxon>
        <taxon>Liliopsida</taxon>
        <taxon>Acoraceae</taxon>
        <taxon>Acorus</taxon>
    </lineage>
</organism>
<comment type="similarity">
    <text evidence="1">Belongs to the SMG8 family.</text>
</comment>
<sequence>MEPPNPTSLRVLIRPSNTSSSTPSISSSSPSLNPPLQTIPSATLPPPPPPPEGVVVVGFVGGDPEETAHLINCIIDSNAFGSGRLGRELCPDSRGVEDARVRKRRIRYYHDEERGMVFSQFCSPRSLRRLEEGVSRMGSGCGGLGDVLEEGEAEDLKEMLVMFTVCHVIVFLHEGSRFDTQSLKKFRILQAAKHSFFPFVKSHIMPLSTSKALSSHSQISSPVTTSISPGRGGGSMSRHASAISLMSGSGSYPSMFPGQCAPVMLFVFRDDFLDGPSSGASTEDLMDASSLNPSTSSSATLRLSASKISPVPARPSSKTEGLKKKLQSSLDVQIRFLIKKCRTLAGAEGTHAGSRGLGNTSSLPLFSLDTSRAVMLLDRSTSHRGESLEYITSLVEEVLNLKGGLDVSVLENHCQNGNNEDIQSIKDFIFRQSDSLRGRAGSPASSNSGSAAGVGMLAVAAAAAAASAAAGKQLSTPELPSFEIWLSLSHLIYDVLLPVRGGSVYDDGSGGITYLQGDDVTNHDAVARLGKNSIEAVVARLEGCRGLDRKFSTSWCQRTLPVAKDVYMKDLPACYPTALHKAQLEKALHAFSSMVKGPSVHLIMEKLEEECTSIWKSGRQLCDAVSLTGKPCIHQRRHTETSDLPESDIKPHSSGFVFLHACACSRSRRLRDDPFDFDSANITFSCFPNCENLLSALQLPKASNGGHLSTSSWSLIRLGGARYYEPSKGLLQSGFCTTEKFLLRWTIMLEKQNGASGSPACLTHRRPSMKPISHPKLELSVDKEAKRDDDAQLSFSKEVQIEEIQEQKRSSVDIYTDEPKISFGRGLPSFSLKKPFSDVVAGLSVSDSMFPPLQPKKQVRIGSEKRIKQKDEQKPTNHQIHASSCQVLQKSGDVVVEGFANSSATGCYAEGDPVLQIGSNVVPVNINNVGWKKPVTSSEQFIAYVGFEHECPYGHRFLLSASHLKDLGLLYSLEEHGYSSNGSSDRISTESLLPKNYSMHDKVHPHSNGRSTGTMDKDIKKKKLKEMPANGIQQDYTDNFFSRSEKDRYKSSHVHPHHAQFEEGNEENSHYMTTLDDGWHAHSLLNRNLPIYMNCPHCRNSENKSHQKMKFASAVSQLQRIFVVTPPFPVVLASCPVVQFEAACLPPSVSGSEQQLQFSLGCRVILPPESFLTLKLPFVYGVKQADRSIHPLNYLDNQPELTAWITKGTTLQIVS</sequence>
<dbReference type="InterPro" id="IPR019354">
    <property type="entry name" value="SMG8-like"/>
</dbReference>
<evidence type="ECO:0000313" key="5">
    <source>
        <dbReference type="EMBL" id="KAK1267316.1"/>
    </source>
</evidence>
<dbReference type="Pfam" id="PF10220">
    <property type="entry name" value="Smg8_Smg9"/>
    <property type="match status" value="3"/>
</dbReference>
<feature type="compositionally biased region" description="Low complexity" evidence="4">
    <location>
        <begin position="15"/>
        <end position="36"/>
    </location>
</feature>
<reference evidence="5" key="1">
    <citation type="journal article" date="2023" name="Nat. Commun.">
        <title>Diploid and tetraploid genomes of Acorus and the evolution of monocots.</title>
        <authorList>
            <person name="Ma L."/>
            <person name="Liu K.W."/>
            <person name="Li Z."/>
            <person name="Hsiao Y.Y."/>
            <person name="Qi Y."/>
            <person name="Fu T."/>
            <person name="Tang G.D."/>
            <person name="Zhang D."/>
            <person name="Sun W.H."/>
            <person name="Liu D.K."/>
            <person name="Li Y."/>
            <person name="Chen G.Z."/>
            <person name="Liu X.D."/>
            <person name="Liao X.Y."/>
            <person name="Jiang Y.T."/>
            <person name="Yu X."/>
            <person name="Hao Y."/>
            <person name="Huang J."/>
            <person name="Zhao X.W."/>
            <person name="Ke S."/>
            <person name="Chen Y.Y."/>
            <person name="Wu W.L."/>
            <person name="Hsu J.L."/>
            <person name="Lin Y.F."/>
            <person name="Huang M.D."/>
            <person name="Li C.Y."/>
            <person name="Huang L."/>
            <person name="Wang Z.W."/>
            <person name="Zhao X."/>
            <person name="Zhong W.Y."/>
            <person name="Peng D.H."/>
            <person name="Ahmad S."/>
            <person name="Lan S."/>
            <person name="Zhang J.S."/>
            <person name="Tsai W.C."/>
            <person name="Van de Peer Y."/>
            <person name="Liu Z.J."/>
        </authorList>
    </citation>
    <scope>NUCLEOTIDE SEQUENCE</scope>
    <source>
        <strain evidence="5">SCP</strain>
    </source>
</reference>
<evidence type="ECO:0000256" key="4">
    <source>
        <dbReference type="SAM" id="MobiDB-lite"/>
    </source>
</evidence>